<sequence>MLPDDDEFIEIDANPEQSAPKPFPFISAAELTAKPISIPWLLEGYIERGSLNLLFGGPGTGKSLLDLDWGFCVAHGIHWNGCPTEQTDVVVIAGEGFAGMARRLKALEVKHGRPAPERLFISQRPGDLIDSNNAQWIADSIMALCPNPGLIIIDTLHRNMTGDENSSADIGQFVANIDNHLKPLGAAVLIVHHSGHGTAQRSRGSSSIRAAMDAEFSATKDGANVVLTCTKAKDFEAFSPQQFTLKTVDLPWPDDDGEPLKSVVLEHAGDAKPVTAKRRLSARDDAILTALSEAIDKHGVEPSAEIKDKFAGFKGWTNRAAKVVHIDHWRELAYQTITVDCEAEEGKADARKKAFKRCRNKLFDSGFIVEHGDYAWPIFH</sequence>
<dbReference type="Gene3D" id="3.40.50.300">
    <property type="entry name" value="P-loop containing nucleotide triphosphate hydrolases"/>
    <property type="match status" value="1"/>
</dbReference>
<organism evidence="1 2">
    <name type="scientific">Methylomonas rapida</name>
    <dbReference type="NCBI Taxonomy" id="2963939"/>
    <lineage>
        <taxon>Bacteria</taxon>
        <taxon>Pseudomonadati</taxon>
        <taxon>Pseudomonadota</taxon>
        <taxon>Gammaproteobacteria</taxon>
        <taxon>Methylococcales</taxon>
        <taxon>Methylococcaceae</taxon>
        <taxon>Methylomonas</taxon>
    </lineage>
</organism>
<accession>A0ABY7GIH7</accession>
<dbReference type="Proteomes" id="UP001162780">
    <property type="component" value="Chromosome"/>
</dbReference>
<keyword evidence="2" id="KW-1185">Reference proteome</keyword>
<reference evidence="1" key="1">
    <citation type="submission" date="2022-11" db="EMBL/GenBank/DDBJ databases">
        <title>Methylomonas rapida sp. nov., Carotenoid-Producing Obligate Methanotrophs with High Growth Characteristics and Biotechnological Potential.</title>
        <authorList>
            <person name="Tikhonova E.N."/>
            <person name="Suleimanov R.Z."/>
            <person name="Miroshnikov K."/>
            <person name="Oshkin I.Y."/>
            <person name="Belova S.E."/>
            <person name="Danilova O.V."/>
            <person name="Ashikhmin A."/>
            <person name="Konopkin A."/>
            <person name="But S.Y."/>
            <person name="Khmelenina V.N."/>
            <person name="Kuznetsov N."/>
            <person name="Pimenov N.V."/>
            <person name="Dedysh S.N."/>
        </authorList>
    </citation>
    <scope>NUCLEOTIDE SEQUENCE</scope>
    <source>
        <strain evidence="1">MP1</strain>
    </source>
</reference>
<dbReference type="EMBL" id="CP113517">
    <property type="protein sequence ID" value="WAR43883.1"/>
    <property type="molecule type" value="Genomic_DNA"/>
</dbReference>
<dbReference type="RefSeq" id="WP_255188868.1">
    <property type="nucleotide sequence ID" value="NZ_CP113517.1"/>
</dbReference>
<evidence type="ECO:0000313" key="2">
    <source>
        <dbReference type="Proteomes" id="UP001162780"/>
    </source>
</evidence>
<dbReference type="SUPFAM" id="SSF52540">
    <property type="entry name" value="P-loop containing nucleoside triphosphate hydrolases"/>
    <property type="match status" value="1"/>
</dbReference>
<name>A0ABY7GIH7_9GAMM</name>
<dbReference type="Pfam" id="PF13481">
    <property type="entry name" value="AAA_25"/>
    <property type="match status" value="1"/>
</dbReference>
<evidence type="ECO:0000313" key="1">
    <source>
        <dbReference type="EMBL" id="WAR43883.1"/>
    </source>
</evidence>
<dbReference type="InterPro" id="IPR027417">
    <property type="entry name" value="P-loop_NTPase"/>
</dbReference>
<gene>
    <name evidence="1" type="ORF">NM686_016110</name>
</gene>
<proteinExistence type="predicted"/>
<protein>
    <submittedName>
        <fullName evidence="1">AAA family ATPase</fullName>
    </submittedName>
</protein>